<name>A0A645E1I7_9ZZZZ</name>
<protein>
    <submittedName>
        <fullName evidence="2">Uncharacterized protein</fullName>
    </submittedName>
</protein>
<comment type="caution">
    <text evidence="2">The sequence shown here is derived from an EMBL/GenBank/DDBJ whole genome shotgun (WGS) entry which is preliminary data.</text>
</comment>
<evidence type="ECO:0000256" key="1">
    <source>
        <dbReference type="SAM" id="MobiDB-lite"/>
    </source>
</evidence>
<organism evidence="2">
    <name type="scientific">bioreactor metagenome</name>
    <dbReference type="NCBI Taxonomy" id="1076179"/>
    <lineage>
        <taxon>unclassified sequences</taxon>
        <taxon>metagenomes</taxon>
        <taxon>ecological metagenomes</taxon>
    </lineage>
</organism>
<feature type="region of interest" description="Disordered" evidence="1">
    <location>
        <begin position="32"/>
        <end position="56"/>
    </location>
</feature>
<gene>
    <name evidence="2" type="ORF">SDC9_141598</name>
</gene>
<accession>A0A645E1I7</accession>
<dbReference type="AlphaFoldDB" id="A0A645E1I7"/>
<reference evidence="2" key="1">
    <citation type="submission" date="2019-08" db="EMBL/GenBank/DDBJ databases">
        <authorList>
            <person name="Kucharzyk K."/>
            <person name="Murdoch R.W."/>
            <person name="Higgins S."/>
            <person name="Loffler F."/>
        </authorList>
    </citation>
    <scope>NUCLEOTIDE SEQUENCE</scope>
</reference>
<proteinExistence type="predicted"/>
<sequence length="56" mass="5397">MGDNAAAVADDKGGAVGAYLDGGHQVAEVAGVQKGHRHTGHAGAPDAVLPDGRGHG</sequence>
<evidence type="ECO:0000313" key="2">
    <source>
        <dbReference type="EMBL" id="MPM94452.1"/>
    </source>
</evidence>
<dbReference type="EMBL" id="VSSQ01041083">
    <property type="protein sequence ID" value="MPM94452.1"/>
    <property type="molecule type" value="Genomic_DNA"/>
</dbReference>